<evidence type="ECO:0000313" key="3">
    <source>
        <dbReference type="EMBL" id="TBW41351.1"/>
    </source>
</evidence>
<protein>
    <submittedName>
        <fullName evidence="3">Alpha/beta fold hydrolase</fullName>
    </submittedName>
</protein>
<dbReference type="PRINTS" id="PR00111">
    <property type="entry name" value="ABHYDROLASE"/>
</dbReference>
<gene>
    <name evidence="3" type="ORF">EYW49_01095</name>
</gene>
<sequence>MNHRGARPATAPRPRTRRPPVPQIDVDGESLGYDRAGRGAPLVLIHSLGTAAWLWREQIRRWSTRFDVIAVDARGHGRSSRNGGFTVRAVASDLAAVIAALGLGPARVVAISMGGPIAAHLVDLAPELVKRLVIADSFATQGEAGAARAATIAATIRGGSLEAFGRAYAADTLVEDAEPALFETLAASIAGMTAEAYIEAAQSVFTADVVELMKAIRVPTRVVVGSRDQRTPPHLSEAIAALIPGADFRAIDGARHLANLDRPEGFHAAIDPFLFA</sequence>
<dbReference type="AlphaFoldDB" id="A0A4Q9VYS6"/>
<dbReference type="InterPro" id="IPR050228">
    <property type="entry name" value="Carboxylesterase_BioH"/>
</dbReference>
<dbReference type="Gene3D" id="3.40.50.1820">
    <property type="entry name" value="alpha/beta hydrolase"/>
    <property type="match status" value="1"/>
</dbReference>
<dbReference type="Proteomes" id="UP000292781">
    <property type="component" value="Unassembled WGS sequence"/>
</dbReference>
<keyword evidence="4" id="KW-1185">Reference proteome</keyword>
<proteinExistence type="predicted"/>
<dbReference type="InterPro" id="IPR000073">
    <property type="entry name" value="AB_hydrolase_1"/>
</dbReference>
<dbReference type="InterPro" id="IPR029058">
    <property type="entry name" value="AB_hydrolase_fold"/>
</dbReference>
<evidence type="ECO:0000256" key="1">
    <source>
        <dbReference type="SAM" id="MobiDB-lite"/>
    </source>
</evidence>
<accession>A0A4Q9VYS6</accession>
<comment type="caution">
    <text evidence="3">The sequence shown here is derived from an EMBL/GenBank/DDBJ whole genome shotgun (WGS) entry which is preliminary data.</text>
</comment>
<dbReference type="PANTHER" id="PTHR43194:SF2">
    <property type="entry name" value="PEROXISOMAL MEMBRANE PROTEIN LPX1"/>
    <property type="match status" value="1"/>
</dbReference>
<feature type="domain" description="AB hydrolase-1" evidence="2">
    <location>
        <begin position="41"/>
        <end position="263"/>
    </location>
</feature>
<reference evidence="3 4" key="1">
    <citation type="submission" date="2019-02" db="EMBL/GenBank/DDBJ databases">
        <title>Siculibacillus lacustris gen. nov., sp. nov., a new rosette-forming bacterium isolated from a freshwater crater lake (Lake St. Ana, Romania).</title>
        <authorList>
            <person name="Felfoldi T."/>
            <person name="Marton Z."/>
            <person name="Szabo A."/>
            <person name="Mentes A."/>
            <person name="Boka K."/>
            <person name="Marialigeti K."/>
            <person name="Mathe I."/>
            <person name="Koncz M."/>
            <person name="Schumann P."/>
            <person name="Toth E."/>
        </authorList>
    </citation>
    <scope>NUCLEOTIDE SEQUENCE [LARGE SCALE GENOMIC DNA]</scope>
    <source>
        <strain evidence="3 4">SA-279</strain>
    </source>
</reference>
<name>A0A4Q9VYS6_9HYPH</name>
<dbReference type="GO" id="GO:0016787">
    <property type="term" value="F:hydrolase activity"/>
    <property type="evidence" value="ECO:0007669"/>
    <property type="project" value="UniProtKB-KW"/>
</dbReference>
<dbReference type="OrthoDB" id="9785847at2"/>
<dbReference type="SUPFAM" id="SSF53474">
    <property type="entry name" value="alpha/beta-Hydrolases"/>
    <property type="match status" value="1"/>
</dbReference>
<organism evidence="3 4">
    <name type="scientific">Siculibacillus lacustris</name>
    <dbReference type="NCBI Taxonomy" id="1549641"/>
    <lineage>
        <taxon>Bacteria</taxon>
        <taxon>Pseudomonadati</taxon>
        <taxon>Pseudomonadota</taxon>
        <taxon>Alphaproteobacteria</taxon>
        <taxon>Hyphomicrobiales</taxon>
        <taxon>Ancalomicrobiaceae</taxon>
        <taxon>Siculibacillus</taxon>
    </lineage>
</organism>
<feature type="region of interest" description="Disordered" evidence="1">
    <location>
        <begin position="1"/>
        <end position="24"/>
    </location>
</feature>
<dbReference type="Pfam" id="PF00561">
    <property type="entry name" value="Abhydrolase_1"/>
    <property type="match status" value="1"/>
</dbReference>
<dbReference type="EMBL" id="SJFN01000001">
    <property type="protein sequence ID" value="TBW41351.1"/>
    <property type="molecule type" value="Genomic_DNA"/>
</dbReference>
<evidence type="ECO:0000259" key="2">
    <source>
        <dbReference type="Pfam" id="PF00561"/>
    </source>
</evidence>
<dbReference type="PANTHER" id="PTHR43194">
    <property type="entry name" value="HYDROLASE ALPHA/BETA FOLD FAMILY"/>
    <property type="match status" value="1"/>
</dbReference>
<keyword evidence="3" id="KW-0378">Hydrolase</keyword>
<evidence type="ECO:0000313" key="4">
    <source>
        <dbReference type="Proteomes" id="UP000292781"/>
    </source>
</evidence>